<evidence type="ECO:0000256" key="4">
    <source>
        <dbReference type="ARBA" id="ARBA00023143"/>
    </source>
</evidence>
<dbReference type="InterPro" id="IPR011491">
    <property type="entry name" value="FlgE_D2"/>
</dbReference>
<comment type="subcellular location">
    <subcellularLocation>
        <location evidence="1 5">Bacterial flagellum basal body</location>
    </subcellularLocation>
</comment>
<dbReference type="EMBL" id="JANUHA010000007">
    <property type="protein sequence ID" value="MCS0597043.1"/>
    <property type="molecule type" value="Genomic_DNA"/>
</dbReference>
<name>A0ABT2ALE8_9BURK</name>
<accession>A0ABT2ALE8</accession>
<feature type="domain" description="Flagellar hook protein FlgE D2" evidence="8">
    <location>
        <begin position="154"/>
        <end position="278"/>
    </location>
</feature>
<dbReference type="PANTHER" id="PTHR30435:SF1">
    <property type="entry name" value="FLAGELLAR HOOK PROTEIN FLGE"/>
    <property type="match status" value="1"/>
</dbReference>
<feature type="domain" description="Flagellar basal body rod protein N-terminal" evidence="6">
    <location>
        <begin position="3"/>
        <end position="33"/>
    </location>
</feature>
<dbReference type="InterPro" id="IPR010930">
    <property type="entry name" value="Flg_bb/hook_C_dom"/>
</dbReference>
<evidence type="ECO:0000256" key="2">
    <source>
        <dbReference type="ARBA" id="ARBA00009677"/>
    </source>
</evidence>
<evidence type="ECO:0000259" key="6">
    <source>
        <dbReference type="Pfam" id="PF00460"/>
    </source>
</evidence>
<feature type="domain" description="Flagellar basal-body/hook protein C-terminal" evidence="7">
    <location>
        <begin position="352"/>
        <end position="395"/>
    </location>
</feature>
<feature type="domain" description="Flagellar hook protein FlgE/F/G-like D1" evidence="9">
    <location>
        <begin position="76"/>
        <end position="149"/>
    </location>
</feature>
<comment type="similarity">
    <text evidence="2 5">Belongs to the flagella basal body rod proteins family.</text>
</comment>
<organism evidence="10 11">
    <name type="scientific">Massilia agri</name>
    <dbReference type="NCBI Taxonomy" id="1886785"/>
    <lineage>
        <taxon>Bacteria</taxon>
        <taxon>Pseudomonadati</taxon>
        <taxon>Pseudomonadota</taxon>
        <taxon>Betaproteobacteria</taxon>
        <taxon>Burkholderiales</taxon>
        <taxon>Oxalobacteraceae</taxon>
        <taxon>Telluria group</taxon>
        <taxon>Massilia</taxon>
    </lineage>
</organism>
<comment type="function">
    <text evidence="5">A flexible structure which links the flagellar filament to the drive apparatus in the basal body.</text>
</comment>
<reference evidence="10 11" key="1">
    <citation type="submission" date="2022-08" db="EMBL/GenBank/DDBJ databases">
        <title>Reclassification of Massilia species as members of the genera Telluria, Duganella, Pseudoduganella, Mokoshia gen. nov. and Zemynaea gen. nov. using orthogonal and non-orthogonal genome-based approaches.</title>
        <authorList>
            <person name="Bowman J.P."/>
        </authorList>
    </citation>
    <scope>NUCLEOTIDE SEQUENCE [LARGE SCALE GENOMIC DNA]</scope>
    <source>
        <strain evidence="10 11">JCM 31661</strain>
    </source>
</reference>
<dbReference type="InterPro" id="IPR037058">
    <property type="entry name" value="Falgellar_hook_FlgE_sf"/>
</dbReference>
<dbReference type="Gene3D" id="2.60.98.20">
    <property type="entry name" value="Flagellar hook protein FlgE"/>
    <property type="match status" value="1"/>
</dbReference>
<dbReference type="InterPro" id="IPR020013">
    <property type="entry name" value="Flagellar_FlgE/F/G"/>
</dbReference>
<dbReference type="NCBIfam" id="TIGR03506">
    <property type="entry name" value="FlgEFG_subfam"/>
    <property type="match status" value="1"/>
</dbReference>
<keyword evidence="4 5" id="KW-0975">Bacterial flagellum</keyword>
<dbReference type="Proteomes" id="UP001206572">
    <property type="component" value="Unassembled WGS sequence"/>
</dbReference>
<dbReference type="InterPro" id="IPR001444">
    <property type="entry name" value="Flag_bb_rod_N"/>
</dbReference>
<keyword evidence="10" id="KW-0969">Cilium</keyword>
<evidence type="ECO:0000313" key="10">
    <source>
        <dbReference type="EMBL" id="MCS0597043.1"/>
    </source>
</evidence>
<evidence type="ECO:0000259" key="9">
    <source>
        <dbReference type="Pfam" id="PF22692"/>
    </source>
</evidence>
<evidence type="ECO:0000256" key="3">
    <source>
        <dbReference type="ARBA" id="ARBA00019015"/>
    </source>
</evidence>
<keyword evidence="10" id="KW-0966">Cell projection</keyword>
<comment type="caution">
    <text evidence="10">The sequence shown here is derived from an EMBL/GenBank/DDBJ whole genome shotgun (WGS) entry which is preliminary data.</text>
</comment>
<dbReference type="Pfam" id="PF00460">
    <property type="entry name" value="Flg_bb_rod"/>
    <property type="match status" value="1"/>
</dbReference>
<proteinExistence type="inferred from homology"/>
<sequence>MSFNIALSGIQAINEQLEAVSNNIANAGTYGFKSSRANFASVYAGDSANGVEVASLTQNIAQNGGLINTGRSMDAMIQGRGFFTSRDAQGVMQYTRVGIFSANKDGYLVDTAGRMVQGYGPSAGGAQGVMGDIKIPTGQIPAVATTRIDYVGNLSHGYTTPAVSPLDPANDKSYNYVKQSVVYDSVGNQHTLTQYFVKAATPANTMNVHYAVDGAAPMTTPVRTLTFNTKGELPAGTTQAISIPAAGGVDAMNFTISYDGTTHVAGESTNTTNRSNGYASGSFVGVELAEDGSVVAKYSNEQRQVVGTLAIATFPDEGSLAPTSDTSWVANNTSGAPLYSAPGVGLAGKLSTGTLEGSNVDITSELVGLMTSQRNYQANSKVITTENQMMQALMQAL</sequence>
<dbReference type="Pfam" id="PF22692">
    <property type="entry name" value="LlgE_F_G_D1"/>
    <property type="match status" value="1"/>
</dbReference>
<dbReference type="InterPro" id="IPR037925">
    <property type="entry name" value="FlgE/F/G-like"/>
</dbReference>
<dbReference type="Pfam" id="PF06429">
    <property type="entry name" value="Flg_bbr_C"/>
    <property type="match status" value="1"/>
</dbReference>
<evidence type="ECO:0000259" key="8">
    <source>
        <dbReference type="Pfam" id="PF07559"/>
    </source>
</evidence>
<dbReference type="PANTHER" id="PTHR30435">
    <property type="entry name" value="FLAGELLAR PROTEIN"/>
    <property type="match status" value="1"/>
</dbReference>
<evidence type="ECO:0000313" key="11">
    <source>
        <dbReference type="Proteomes" id="UP001206572"/>
    </source>
</evidence>
<dbReference type="InterPro" id="IPR053967">
    <property type="entry name" value="LlgE_F_G-like_D1"/>
</dbReference>
<keyword evidence="10" id="KW-0282">Flagellum</keyword>
<dbReference type="RefSeq" id="WP_258828073.1">
    <property type="nucleotide sequence ID" value="NZ_JANUHA010000007.1"/>
</dbReference>
<evidence type="ECO:0000256" key="1">
    <source>
        <dbReference type="ARBA" id="ARBA00004117"/>
    </source>
</evidence>
<dbReference type="Pfam" id="PF07559">
    <property type="entry name" value="FlgE_D2"/>
    <property type="match status" value="1"/>
</dbReference>
<dbReference type="SUPFAM" id="SSF117143">
    <property type="entry name" value="Flagellar hook protein flgE"/>
    <property type="match status" value="1"/>
</dbReference>
<protein>
    <recommendedName>
        <fullName evidence="3 5">Flagellar hook protein FlgE</fullName>
    </recommendedName>
</protein>
<gene>
    <name evidence="10" type="ORF">NX780_11875</name>
</gene>
<keyword evidence="11" id="KW-1185">Reference proteome</keyword>
<evidence type="ECO:0000256" key="5">
    <source>
        <dbReference type="RuleBase" id="RU362116"/>
    </source>
</evidence>
<evidence type="ECO:0000259" key="7">
    <source>
        <dbReference type="Pfam" id="PF06429"/>
    </source>
</evidence>